<proteinExistence type="predicted"/>
<name>A0A2T0B913_9CLOT</name>
<dbReference type="Proteomes" id="UP000237798">
    <property type="component" value="Unassembled WGS sequence"/>
</dbReference>
<keyword evidence="1" id="KW-1133">Transmembrane helix</keyword>
<organism evidence="2 3">
    <name type="scientific">Clostridium luticellarii</name>
    <dbReference type="NCBI Taxonomy" id="1691940"/>
    <lineage>
        <taxon>Bacteria</taxon>
        <taxon>Bacillati</taxon>
        <taxon>Bacillota</taxon>
        <taxon>Clostridia</taxon>
        <taxon>Eubacteriales</taxon>
        <taxon>Clostridiaceae</taxon>
        <taxon>Clostridium</taxon>
    </lineage>
</organism>
<dbReference type="Pfam" id="PF02667">
    <property type="entry name" value="SCFA_trans"/>
    <property type="match status" value="1"/>
</dbReference>
<dbReference type="AlphaFoldDB" id="A0A2T0B913"/>
<evidence type="ECO:0000313" key="2">
    <source>
        <dbReference type="EMBL" id="PRR80389.1"/>
    </source>
</evidence>
<sequence>MFKKITNACVILVQKYLPDPFLFASILTVIVFIAGIAVTRQSPMDMLIHWNSGFWGLLSFSMQMALIVVTGHTLAKTPAVNKGIKKIASIPKTPFQAIITTTVIAGIACWINWGFGLILGAILAKEIAKKVPKVDYRLLIASAYSGFVVWHGGLSGSIPLTIAAGGPDVKTVSAGIITSAIPTSQTLFSHYNLFIVILILATMPLVNWFMHPKGKDAFVVDPKKLQDEPLPVKNSGESKSEMTPAEKLENSPLISVIIGSMGVIYTIYYFATKGFKLDLNVVNFTFLFFSILLHGTPRKFLSAAASGVKSSTGIIIQFPFYAGIMGMMIGTNAMGISLGNTISSGLISIATPNTFPIFTILSTALCTIFIPSGGGEWALQAPIIMPAASHLGVSTSVAAMAISWGDAWACLIQPFWALPALAIAGLGARDIMGFCIIDLFYTGIIILGTFLLIV</sequence>
<dbReference type="GO" id="GO:0005886">
    <property type="term" value="C:plasma membrane"/>
    <property type="evidence" value="ECO:0007669"/>
    <property type="project" value="TreeGrafter"/>
</dbReference>
<comment type="caution">
    <text evidence="2">The sequence shown here is derived from an EMBL/GenBank/DDBJ whole genome shotgun (WGS) entry which is preliminary data.</text>
</comment>
<dbReference type="InterPro" id="IPR006160">
    <property type="entry name" value="SCFA_transpt_AtoE"/>
</dbReference>
<accession>A0A2T0B913</accession>
<dbReference type="PANTHER" id="PTHR41983">
    <property type="entry name" value="SHORT-CHAIN FATTY ACID TRANSPORTER-RELATED"/>
    <property type="match status" value="1"/>
</dbReference>
<feature type="transmembrane region" description="Helical" evidence="1">
    <location>
        <begin position="277"/>
        <end position="293"/>
    </location>
</feature>
<feature type="transmembrane region" description="Helical" evidence="1">
    <location>
        <begin position="435"/>
        <end position="453"/>
    </location>
</feature>
<feature type="transmembrane region" description="Helical" evidence="1">
    <location>
        <begin position="20"/>
        <end position="40"/>
    </location>
</feature>
<dbReference type="OrthoDB" id="255482at2"/>
<feature type="transmembrane region" description="Helical" evidence="1">
    <location>
        <begin position="314"/>
        <end position="334"/>
    </location>
</feature>
<feature type="transmembrane region" description="Helical" evidence="1">
    <location>
        <begin position="354"/>
        <end position="371"/>
    </location>
</feature>
<protein>
    <submittedName>
        <fullName evidence="2">Short-chain fatty acids transporter</fullName>
    </submittedName>
</protein>
<feature type="transmembrane region" description="Helical" evidence="1">
    <location>
        <begin position="52"/>
        <end position="75"/>
    </location>
</feature>
<evidence type="ECO:0000313" key="3">
    <source>
        <dbReference type="Proteomes" id="UP000237798"/>
    </source>
</evidence>
<feature type="transmembrane region" description="Helical" evidence="1">
    <location>
        <begin position="191"/>
        <end position="210"/>
    </location>
</feature>
<evidence type="ECO:0000256" key="1">
    <source>
        <dbReference type="SAM" id="Phobius"/>
    </source>
</evidence>
<gene>
    <name evidence="2" type="primary">atoE</name>
    <name evidence="2" type="ORF">CLLU_33390</name>
</gene>
<reference evidence="2 3" key="1">
    <citation type="submission" date="2018-03" db="EMBL/GenBank/DDBJ databases">
        <title>Genome sequence of Clostridium luticellarii DSM 29923.</title>
        <authorList>
            <person name="Poehlein A."/>
            <person name="Daniel R."/>
        </authorList>
    </citation>
    <scope>NUCLEOTIDE SEQUENCE [LARGE SCALE GENOMIC DNA]</scope>
    <source>
        <strain evidence="2 3">DSM 29923</strain>
    </source>
</reference>
<keyword evidence="1" id="KW-0812">Transmembrane</keyword>
<keyword evidence="1" id="KW-0472">Membrane</keyword>
<feature type="transmembrane region" description="Helical" evidence="1">
    <location>
        <begin position="252"/>
        <end position="271"/>
    </location>
</feature>
<feature type="transmembrane region" description="Helical" evidence="1">
    <location>
        <begin position="411"/>
        <end position="428"/>
    </location>
</feature>
<dbReference type="PANTHER" id="PTHR41983:SF2">
    <property type="entry name" value="SHORT-CHAIN FATTY ACID TRANSPORTER-RELATED"/>
    <property type="match status" value="1"/>
</dbReference>
<dbReference type="RefSeq" id="WP_106010883.1">
    <property type="nucleotide sequence ID" value="NZ_JALCPJ010000059.1"/>
</dbReference>
<keyword evidence="3" id="KW-1185">Reference proteome</keyword>
<dbReference type="EMBL" id="PVXP01000086">
    <property type="protein sequence ID" value="PRR80389.1"/>
    <property type="molecule type" value="Genomic_DNA"/>
</dbReference>
<feature type="transmembrane region" description="Helical" evidence="1">
    <location>
        <begin position="95"/>
        <end position="124"/>
    </location>
</feature>